<dbReference type="InterPro" id="IPR015943">
    <property type="entry name" value="WD40/YVTN_repeat-like_dom_sf"/>
</dbReference>
<dbReference type="Pfam" id="PF23774">
    <property type="entry name" value="TPR_GEMI5"/>
    <property type="match status" value="1"/>
</dbReference>
<dbReference type="STRING" id="45351.A7T6J7"/>
<keyword evidence="3" id="KW-1185">Reference proteome</keyword>
<sequence length="330" mass="37192">MALGNDDGSIEIFVPPSLRQVCIIAVHKKAITCLAWHHGYGDNDRTWWLASGSNESTVHIHDLSKAIGLKNAYYSTPPQGSIMLSLTLPTSQHMLSLPLPNRPEKRLLFLSPTGQHHADNSNMEYQLQLEVWKGNLAGALEMASKEKGLSDWLVALSPLETLLSSVCLQTLSEKLEKLGMVFKRQACCCPNHEAWCGSKPSDVEQRSLRKANRVEKVFLELDDKGKKGWSRSICTYCRKRVDLELGNKRMKTSHEDIEETSALGQILPSSVDAVRLMKASTKQRDIELKDIERCIEVRRYIVGHEDSLCIEDGDPDYKLDTLDFINELME</sequence>
<dbReference type="InterPro" id="IPR001680">
    <property type="entry name" value="WD40_rpt"/>
</dbReference>
<dbReference type="InParanoid" id="A7T6J7"/>
<organism evidence="2 3">
    <name type="scientific">Nematostella vectensis</name>
    <name type="common">Starlet sea anemone</name>
    <dbReference type="NCBI Taxonomy" id="45351"/>
    <lineage>
        <taxon>Eukaryota</taxon>
        <taxon>Metazoa</taxon>
        <taxon>Cnidaria</taxon>
        <taxon>Anthozoa</taxon>
        <taxon>Hexacorallia</taxon>
        <taxon>Actiniaria</taxon>
        <taxon>Edwardsiidae</taxon>
        <taxon>Nematostella</taxon>
    </lineage>
</organism>
<proteinExistence type="predicted"/>
<gene>
    <name evidence="2" type="ORF">NEMVEDRAFT_v1g223038</name>
</gene>
<evidence type="ECO:0000313" key="3">
    <source>
        <dbReference type="Proteomes" id="UP000001593"/>
    </source>
</evidence>
<dbReference type="PANTHER" id="PTHR46362:SF1">
    <property type="entry name" value="GEM-ASSOCIATED PROTEIN 5"/>
    <property type="match status" value="1"/>
</dbReference>
<dbReference type="Proteomes" id="UP000001593">
    <property type="component" value="Unassembled WGS sequence"/>
</dbReference>
<dbReference type="PANTHER" id="PTHR46362">
    <property type="entry name" value="GEM-ASSOCIATED PROTEIN 5"/>
    <property type="match status" value="1"/>
</dbReference>
<dbReference type="Gene3D" id="2.130.10.10">
    <property type="entry name" value="YVTN repeat-like/Quinoprotein amine dehydrogenase"/>
    <property type="match status" value="1"/>
</dbReference>
<evidence type="ECO:0000313" key="2">
    <source>
        <dbReference type="EMBL" id="EDO28410.1"/>
    </source>
</evidence>
<dbReference type="InterPro" id="IPR056421">
    <property type="entry name" value="TPR_GEMI5"/>
</dbReference>
<dbReference type="AlphaFoldDB" id="A7T6J7"/>
<dbReference type="InterPro" id="IPR036322">
    <property type="entry name" value="WD40_repeat_dom_sf"/>
</dbReference>
<dbReference type="SUPFAM" id="SSF50978">
    <property type="entry name" value="WD40 repeat-like"/>
    <property type="match status" value="1"/>
</dbReference>
<evidence type="ECO:0000259" key="1">
    <source>
        <dbReference type="Pfam" id="PF23774"/>
    </source>
</evidence>
<reference evidence="2 3" key="1">
    <citation type="journal article" date="2007" name="Science">
        <title>Sea anemone genome reveals ancestral eumetazoan gene repertoire and genomic organization.</title>
        <authorList>
            <person name="Putnam N.H."/>
            <person name="Srivastava M."/>
            <person name="Hellsten U."/>
            <person name="Dirks B."/>
            <person name="Chapman J."/>
            <person name="Salamov A."/>
            <person name="Terry A."/>
            <person name="Shapiro H."/>
            <person name="Lindquist E."/>
            <person name="Kapitonov V.V."/>
            <person name="Jurka J."/>
            <person name="Genikhovich G."/>
            <person name="Grigoriev I.V."/>
            <person name="Lucas S.M."/>
            <person name="Steele R.E."/>
            <person name="Finnerty J.R."/>
            <person name="Technau U."/>
            <person name="Martindale M.Q."/>
            <person name="Rokhsar D.S."/>
        </authorList>
    </citation>
    <scope>NUCLEOTIDE SEQUENCE [LARGE SCALE GENOMIC DNA]</scope>
    <source>
        <strain evidence="3">CH2 X CH6</strain>
    </source>
</reference>
<accession>A7T6J7</accession>
<name>A7T6J7_NEMVE</name>
<dbReference type="EMBL" id="DS471600">
    <property type="protein sequence ID" value="EDO28410.1"/>
    <property type="molecule type" value="Genomic_DNA"/>
</dbReference>
<dbReference type="SMART" id="SM00320">
    <property type="entry name" value="WD40"/>
    <property type="match status" value="1"/>
</dbReference>
<feature type="domain" description="Gem-associated protein 5 TPR" evidence="1">
    <location>
        <begin position="114"/>
        <end position="160"/>
    </location>
</feature>
<dbReference type="InterPro" id="IPR052640">
    <property type="entry name" value="Gemin-5"/>
</dbReference>
<dbReference type="HOGENOM" id="CLU_842799_0_0_1"/>
<protein>
    <recommendedName>
        <fullName evidence="1">Gem-associated protein 5 TPR domain-containing protein</fullName>
    </recommendedName>
</protein>